<dbReference type="Pfam" id="PF01515">
    <property type="entry name" value="PTA_PTB"/>
    <property type="match status" value="1"/>
</dbReference>
<dbReference type="InterPro" id="IPR002505">
    <property type="entry name" value="PTA_PTB"/>
</dbReference>
<dbReference type="PANTHER" id="PTHR43356">
    <property type="entry name" value="PHOSPHATE ACETYLTRANSFERASE"/>
    <property type="match status" value="1"/>
</dbReference>
<dbReference type="KEGG" id="minf:MESINF_0194"/>
<dbReference type="RefSeq" id="WP_169698091.1">
    <property type="nucleotide sequence ID" value="NZ_LS974202.1"/>
</dbReference>
<dbReference type="InterPro" id="IPR012147">
    <property type="entry name" value="P_Ac_Bu_trans"/>
</dbReference>
<dbReference type="PIRSF" id="PIRSF000428">
    <property type="entry name" value="P_Ac_trans"/>
    <property type="match status" value="1"/>
</dbReference>
<protein>
    <submittedName>
        <fullName evidence="5">Phosphate acetyltransferase</fullName>
        <ecNumber evidence="5">2.3.1.8</ecNumber>
    </submittedName>
</protein>
<evidence type="ECO:0000313" key="6">
    <source>
        <dbReference type="Proteomes" id="UP000250796"/>
    </source>
</evidence>
<dbReference type="EC" id="2.3.1.8" evidence="5"/>
<dbReference type="Gene3D" id="3.40.718.10">
    <property type="entry name" value="Isopropylmalate Dehydrogenase"/>
    <property type="match status" value="1"/>
</dbReference>
<sequence length="299" mass="31446">MITNLSTLVKLAKKNPKVVAVAAAEDEVVISSAKEAYLEGIATFRFYGSADKIEEMCSALNFKEGYTIIDCKNKTESITGAILSVCSGESQLLMKGYIKTGELLSAFLKDDFNLKTGRTMNLVTIFELERYHKLLLVTDAGMVISPDLQQKADSIVNAASVARALGIEVPKVAVLAAVEVVNPKMPATIDAAVLSQMAARGQLGAVEVDGPFALDNAISAEAAKHKGIVSPVAGDADIVIVPDIEAGNIFYKAMAFLSGAELASTIVGGKVPIILTSRADSERTKLQSIALNVVLAGGV</sequence>
<evidence type="ECO:0000256" key="3">
    <source>
        <dbReference type="ARBA" id="ARBA00023315"/>
    </source>
</evidence>
<feature type="domain" description="Phosphate acetyl/butaryl transferase" evidence="4">
    <location>
        <begin position="76"/>
        <end position="292"/>
    </location>
</feature>
<dbReference type="SUPFAM" id="SSF53659">
    <property type="entry name" value="Isocitrate/Isopropylmalate dehydrogenase-like"/>
    <property type="match status" value="1"/>
</dbReference>
<evidence type="ECO:0000313" key="5">
    <source>
        <dbReference type="EMBL" id="SSC11643.1"/>
    </source>
</evidence>
<comment type="similarity">
    <text evidence="1">Belongs to the phosphate acetyltransferase and butyryltransferase family.</text>
</comment>
<evidence type="ECO:0000256" key="1">
    <source>
        <dbReference type="ARBA" id="ARBA00005656"/>
    </source>
</evidence>
<keyword evidence="6" id="KW-1185">Reference proteome</keyword>
<accession>A0A7Z7LCS2</accession>
<reference evidence="5 6" key="1">
    <citation type="submission" date="2017-01" db="EMBL/GenBank/DDBJ databases">
        <authorList>
            <person name="Erauso G."/>
        </authorList>
    </citation>
    <scope>NUCLEOTIDE SEQUENCE [LARGE SCALE GENOMIC DNA]</scope>
    <source>
        <strain evidence="5">MESINF1</strain>
    </source>
</reference>
<evidence type="ECO:0000259" key="4">
    <source>
        <dbReference type="Pfam" id="PF01515"/>
    </source>
</evidence>
<gene>
    <name evidence="5" type="primary">pta</name>
    <name evidence="5" type="ORF">MESINF_0194</name>
</gene>
<organism evidence="5 6">
    <name type="scientific">Mesotoga infera</name>
    <dbReference type="NCBI Taxonomy" id="1236046"/>
    <lineage>
        <taxon>Bacteria</taxon>
        <taxon>Thermotogati</taxon>
        <taxon>Thermotogota</taxon>
        <taxon>Thermotogae</taxon>
        <taxon>Kosmotogales</taxon>
        <taxon>Kosmotogaceae</taxon>
        <taxon>Mesotoga</taxon>
    </lineage>
</organism>
<evidence type="ECO:0000256" key="2">
    <source>
        <dbReference type="ARBA" id="ARBA00022679"/>
    </source>
</evidence>
<dbReference type="EMBL" id="LS974202">
    <property type="protein sequence ID" value="SSC11643.1"/>
    <property type="molecule type" value="Genomic_DNA"/>
</dbReference>
<name>A0A7Z7LCS2_9BACT</name>
<dbReference type="InterPro" id="IPR050500">
    <property type="entry name" value="Phos_Acetyltrans/Butyryltrans"/>
</dbReference>
<proteinExistence type="inferred from homology"/>
<dbReference type="AlphaFoldDB" id="A0A7Z7LCS2"/>
<dbReference type="Proteomes" id="UP000250796">
    <property type="component" value="Chromosome MESINF"/>
</dbReference>
<keyword evidence="2 5" id="KW-0808">Transferase</keyword>
<dbReference type="GO" id="GO:0008959">
    <property type="term" value="F:phosphate acetyltransferase activity"/>
    <property type="evidence" value="ECO:0007669"/>
    <property type="project" value="UniProtKB-EC"/>
</dbReference>
<dbReference type="PANTHER" id="PTHR43356:SF2">
    <property type="entry name" value="PHOSPHATE ACETYLTRANSFERASE"/>
    <property type="match status" value="1"/>
</dbReference>
<keyword evidence="3 5" id="KW-0012">Acyltransferase</keyword>
<dbReference type="NCBIfam" id="NF006045">
    <property type="entry name" value="PRK08190.1"/>
    <property type="match status" value="1"/>
</dbReference>